<dbReference type="Gene3D" id="3.10.450.50">
    <property type="match status" value="1"/>
</dbReference>
<keyword evidence="2" id="KW-1185">Reference proteome</keyword>
<dbReference type="Proteomes" id="UP000233766">
    <property type="component" value="Unassembled WGS sequence"/>
</dbReference>
<dbReference type="AlphaFoldDB" id="A0A2N3WXW6"/>
<dbReference type="OrthoDB" id="4774268at2"/>
<organism evidence="1 2">
    <name type="scientific">Nocardia fluminea</name>
    <dbReference type="NCBI Taxonomy" id="134984"/>
    <lineage>
        <taxon>Bacteria</taxon>
        <taxon>Bacillati</taxon>
        <taxon>Actinomycetota</taxon>
        <taxon>Actinomycetes</taxon>
        <taxon>Mycobacteriales</taxon>
        <taxon>Nocardiaceae</taxon>
        <taxon>Nocardia</taxon>
    </lineage>
</organism>
<comment type="caution">
    <text evidence="1">The sequence shown here is derived from an EMBL/GenBank/DDBJ whole genome shotgun (WGS) entry which is preliminary data.</text>
</comment>
<evidence type="ECO:0000313" key="1">
    <source>
        <dbReference type="EMBL" id="PKV98709.1"/>
    </source>
</evidence>
<evidence type="ECO:0000313" key="2">
    <source>
        <dbReference type="Proteomes" id="UP000233766"/>
    </source>
</evidence>
<dbReference type="GeneID" id="97470301"/>
<reference evidence="1 2" key="1">
    <citation type="submission" date="2017-12" db="EMBL/GenBank/DDBJ databases">
        <title>Sequencing the genomes of 1000 Actinobacteria strains.</title>
        <authorList>
            <person name="Klenk H.-P."/>
        </authorList>
    </citation>
    <scope>NUCLEOTIDE SEQUENCE [LARGE SCALE GENOMIC DNA]</scope>
    <source>
        <strain evidence="1 2">DSM 44489</strain>
    </source>
</reference>
<protein>
    <recommendedName>
        <fullName evidence="3">SnoaL-like protein</fullName>
    </recommendedName>
</protein>
<dbReference type="SUPFAM" id="SSF54427">
    <property type="entry name" value="NTF2-like"/>
    <property type="match status" value="1"/>
</dbReference>
<sequence length="183" mass="21337">MSFPRAELDEMIQRWLQANVECEKAGDWRPLAEFYTEDATYGWNYGPKHDFMAIGRTEIRDYAIGLEMDGLEGWTYPYQAWVTDEKTGDMLGLWKQVCEVKRADGTNYSLDGIQGSWFKYGGDFQWKWQRDFFDYGNLTVLFTEMITNNDLPAGVNKRIERVINSKGNLPGWYRIGTSPVPLW</sequence>
<dbReference type="RefSeq" id="WP_101463755.1">
    <property type="nucleotide sequence ID" value="NZ_JBEZZV010000004.1"/>
</dbReference>
<dbReference type="EMBL" id="PJMW01000001">
    <property type="protein sequence ID" value="PKV98709.1"/>
    <property type="molecule type" value="Genomic_DNA"/>
</dbReference>
<dbReference type="InterPro" id="IPR032710">
    <property type="entry name" value="NTF2-like_dom_sf"/>
</dbReference>
<accession>A0A2N3WXW6</accession>
<evidence type="ECO:0008006" key="3">
    <source>
        <dbReference type="Google" id="ProtNLM"/>
    </source>
</evidence>
<gene>
    <name evidence="1" type="ORF">ATK86_0731</name>
</gene>
<name>A0A2N3WXW6_9NOCA</name>
<proteinExistence type="predicted"/>